<comment type="function">
    <text evidence="7">Forms part of the polypeptide exit tunnel.</text>
</comment>
<dbReference type="GO" id="GO:0005840">
    <property type="term" value="C:ribosome"/>
    <property type="evidence" value="ECO:0007669"/>
    <property type="project" value="UniProtKB-KW"/>
</dbReference>
<dbReference type="InterPro" id="IPR013005">
    <property type="entry name" value="Ribosomal_uL4-like"/>
</dbReference>
<reference evidence="9" key="1">
    <citation type="journal article" date="2014" name="Int. J. Syst. Evol. Microbiol.">
        <title>Complete genome sequence of Corynebacterium casei LMG S-19264T (=DSM 44701T), isolated from a smear-ripened cheese.</title>
        <authorList>
            <consortium name="US DOE Joint Genome Institute (JGI-PGF)"/>
            <person name="Walter F."/>
            <person name="Albersmeier A."/>
            <person name="Kalinowski J."/>
            <person name="Ruckert C."/>
        </authorList>
    </citation>
    <scope>NUCLEOTIDE SEQUENCE</scope>
    <source>
        <strain evidence="9">CGMCC 4.7398</strain>
    </source>
</reference>
<dbReference type="InterPro" id="IPR002136">
    <property type="entry name" value="Ribosomal_uL4"/>
</dbReference>
<keyword evidence="3 7" id="KW-0694">RNA-binding</keyword>
<evidence type="ECO:0000313" key="10">
    <source>
        <dbReference type="Proteomes" id="UP000627369"/>
    </source>
</evidence>
<dbReference type="PANTHER" id="PTHR10746">
    <property type="entry name" value="50S RIBOSOMAL PROTEIN L4"/>
    <property type="match status" value="1"/>
</dbReference>
<dbReference type="NCBIfam" id="TIGR03953">
    <property type="entry name" value="rplD_bact"/>
    <property type="match status" value="1"/>
</dbReference>
<feature type="region of interest" description="Disordered" evidence="8">
    <location>
        <begin position="45"/>
        <end position="104"/>
    </location>
</feature>
<dbReference type="GO" id="GO:0006412">
    <property type="term" value="P:translation"/>
    <property type="evidence" value="ECO:0007669"/>
    <property type="project" value="UniProtKB-UniRule"/>
</dbReference>
<comment type="subunit">
    <text evidence="7">Part of the 50S ribosomal subunit.</text>
</comment>
<evidence type="ECO:0000256" key="6">
    <source>
        <dbReference type="ARBA" id="ARBA00035244"/>
    </source>
</evidence>
<evidence type="ECO:0000256" key="2">
    <source>
        <dbReference type="ARBA" id="ARBA00022730"/>
    </source>
</evidence>
<protein>
    <recommendedName>
        <fullName evidence="6 7">Large ribosomal subunit protein uL4</fullName>
    </recommendedName>
</protein>
<evidence type="ECO:0000256" key="3">
    <source>
        <dbReference type="ARBA" id="ARBA00022884"/>
    </source>
</evidence>
<dbReference type="PANTHER" id="PTHR10746:SF6">
    <property type="entry name" value="LARGE RIBOSOMAL SUBUNIT PROTEIN UL4M"/>
    <property type="match status" value="1"/>
</dbReference>
<keyword evidence="2 7" id="KW-0699">rRNA-binding</keyword>
<comment type="function">
    <text evidence="7">One of the primary rRNA binding proteins, this protein initially binds near the 5'-end of the 23S rRNA. It is important during the early stages of 50S assembly. It makes multiple contacts with different domains of the 23S rRNA in the assembled 50S subunit and ribosome.</text>
</comment>
<dbReference type="GO" id="GO:1990904">
    <property type="term" value="C:ribonucleoprotein complex"/>
    <property type="evidence" value="ECO:0007669"/>
    <property type="project" value="UniProtKB-KW"/>
</dbReference>
<evidence type="ECO:0000256" key="4">
    <source>
        <dbReference type="ARBA" id="ARBA00022980"/>
    </source>
</evidence>
<dbReference type="GO" id="GO:0019843">
    <property type="term" value="F:rRNA binding"/>
    <property type="evidence" value="ECO:0007669"/>
    <property type="project" value="UniProtKB-UniRule"/>
</dbReference>
<gene>
    <name evidence="7 9" type="primary">rplD</name>
    <name evidence="9" type="ORF">GCM10017772_21090</name>
</gene>
<comment type="similarity">
    <text evidence="1 7">Belongs to the universal ribosomal protein uL4 family.</text>
</comment>
<evidence type="ECO:0000256" key="5">
    <source>
        <dbReference type="ARBA" id="ARBA00023274"/>
    </source>
</evidence>
<keyword evidence="10" id="KW-1185">Reference proteome</keyword>
<evidence type="ECO:0000256" key="7">
    <source>
        <dbReference type="HAMAP-Rule" id="MF_01328"/>
    </source>
</evidence>
<evidence type="ECO:0000256" key="1">
    <source>
        <dbReference type="ARBA" id="ARBA00010528"/>
    </source>
</evidence>
<dbReference type="GO" id="GO:0003735">
    <property type="term" value="F:structural constituent of ribosome"/>
    <property type="evidence" value="ECO:0007669"/>
    <property type="project" value="InterPro"/>
</dbReference>
<dbReference type="AlphaFoldDB" id="A0A919KT55"/>
<organism evidence="9 10">
    <name type="scientific">Promicromonospora soli</name>
    <dbReference type="NCBI Taxonomy" id="2035533"/>
    <lineage>
        <taxon>Bacteria</taxon>
        <taxon>Bacillati</taxon>
        <taxon>Actinomycetota</taxon>
        <taxon>Actinomycetes</taxon>
        <taxon>Micrococcales</taxon>
        <taxon>Promicromonosporaceae</taxon>
        <taxon>Promicromonospora</taxon>
    </lineage>
</organism>
<sequence>MTALTVDVLDAQGKKSGTAELPAEVFDVAVNIPLIHQVVVAQRAAARQGTASTKTRGEVRGGGRKPYKQKGTGRARQGSTRAPQFAGGGVVHGPQPRKYDQRTPKKMKAAALRGALSDRARAGRVHVVAGFGIEGVPSTKTALATITKLTTRAHVLVVTQRDDEATVKSLRNVPEVHLLVADQLNTYDVLVSDDVIFTEGALAAFLEGPAKGAKAVATESDAETAEETAK</sequence>
<dbReference type="Proteomes" id="UP000627369">
    <property type="component" value="Unassembled WGS sequence"/>
</dbReference>
<reference evidence="9" key="2">
    <citation type="submission" date="2020-09" db="EMBL/GenBank/DDBJ databases">
        <authorList>
            <person name="Sun Q."/>
            <person name="Zhou Y."/>
        </authorList>
    </citation>
    <scope>NUCLEOTIDE SEQUENCE</scope>
    <source>
        <strain evidence="9">CGMCC 4.7398</strain>
    </source>
</reference>
<dbReference type="Pfam" id="PF00573">
    <property type="entry name" value="Ribosomal_L4"/>
    <property type="match status" value="1"/>
</dbReference>
<feature type="compositionally biased region" description="Basic residues" evidence="8">
    <location>
        <begin position="62"/>
        <end position="73"/>
    </location>
</feature>
<dbReference type="InterPro" id="IPR023574">
    <property type="entry name" value="Ribosomal_uL4_dom_sf"/>
</dbReference>
<keyword evidence="5 7" id="KW-0687">Ribonucleoprotein</keyword>
<dbReference type="SUPFAM" id="SSF52166">
    <property type="entry name" value="Ribosomal protein L4"/>
    <property type="match status" value="1"/>
</dbReference>
<keyword evidence="4 7" id="KW-0689">Ribosomal protein</keyword>
<evidence type="ECO:0000313" key="9">
    <source>
        <dbReference type="EMBL" id="GHH72100.1"/>
    </source>
</evidence>
<dbReference type="EMBL" id="BNAS01000003">
    <property type="protein sequence ID" value="GHH72100.1"/>
    <property type="molecule type" value="Genomic_DNA"/>
</dbReference>
<evidence type="ECO:0000256" key="8">
    <source>
        <dbReference type="SAM" id="MobiDB-lite"/>
    </source>
</evidence>
<dbReference type="Gene3D" id="3.40.1370.10">
    <property type="match status" value="1"/>
</dbReference>
<dbReference type="HAMAP" id="MF_01328_B">
    <property type="entry name" value="Ribosomal_uL4_B"/>
    <property type="match status" value="1"/>
</dbReference>
<name>A0A919KT55_9MICO</name>
<dbReference type="FunFam" id="3.40.1370.10:FF:000004">
    <property type="entry name" value="50S ribosomal protein L4"/>
    <property type="match status" value="1"/>
</dbReference>
<proteinExistence type="inferred from homology"/>
<comment type="caution">
    <text evidence="9">The sequence shown here is derived from an EMBL/GenBank/DDBJ whole genome shotgun (WGS) entry which is preliminary data.</text>
</comment>
<dbReference type="RefSeq" id="WP_189669271.1">
    <property type="nucleotide sequence ID" value="NZ_BNAS01000003.1"/>
</dbReference>
<accession>A0A919KT55</accession>